<dbReference type="SUPFAM" id="SSF48371">
    <property type="entry name" value="ARM repeat"/>
    <property type="match status" value="1"/>
</dbReference>
<dbReference type="PANTHER" id="PTHR18034:SF3">
    <property type="entry name" value="PRE-MRNA-SPLICING FACTOR CWC22 HOMOLOG"/>
    <property type="match status" value="1"/>
</dbReference>
<feature type="region of interest" description="Disordered" evidence="6">
    <location>
        <begin position="412"/>
        <end position="474"/>
    </location>
</feature>
<evidence type="ECO:0000256" key="1">
    <source>
        <dbReference type="ARBA" id="ARBA00004123"/>
    </source>
</evidence>
<keyword evidence="5" id="KW-0539">Nucleus</keyword>
<evidence type="ECO:0000256" key="4">
    <source>
        <dbReference type="ARBA" id="ARBA00023187"/>
    </source>
</evidence>
<evidence type="ECO:0000256" key="3">
    <source>
        <dbReference type="ARBA" id="ARBA00022664"/>
    </source>
</evidence>
<feature type="region of interest" description="Disordered" evidence="6">
    <location>
        <begin position="1"/>
        <end position="86"/>
    </location>
</feature>
<name>A0A974BZL3_XENLA</name>
<dbReference type="PANTHER" id="PTHR18034">
    <property type="entry name" value="CELL CYCLE CONTROL PROTEIN CWF22-RELATED"/>
    <property type="match status" value="1"/>
</dbReference>
<dbReference type="Gene3D" id="1.25.40.180">
    <property type="match status" value="2"/>
</dbReference>
<proteinExistence type="inferred from homology"/>
<feature type="compositionally biased region" description="Basic residues" evidence="6">
    <location>
        <begin position="446"/>
        <end position="464"/>
    </location>
</feature>
<feature type="compositionally biased region" description="Low complexity" evidence="6">
    <location>
        <begin position="412"/>
        <end position="442"/>
    </location>
</feature>
<organism evidence="8 9">
    <name type="scientific">Xenopus laevis</name>
    <name type="common">African clawed frog</name>
    <dbReference type="NCBI Taxonomy" id="8355"/>
    <lineage>
        <taxon>Eukaryota</taxon>
        <taxon>Metazoa</taxon>
        <taxon>Chordata</taxon>
        <taxon>Craniata</taxon>
        <taxon>Vertebrata</taxon>
        <taxon>Euteleostomi</taxon>
        <taxon>Amphibia</taxon>
        <taxon>Batrachia</taxon>
        <taxon>Anura</taxon>
        <taxon>Pipoidea</taxon>
        <taxon>Pipidae</taxon>
        <taxon>Xenopodinae</taxon>
        <taxon>Xenopus</taxon>
        <taxon>Xenopus</taxon>
    </lineage>
</organism>
<dbReference type="EMBL" id="CM004482">
    <property type="protein sequence ID" value="OCT63672.1"/>
    <property type="molecule type" value="Genomic_DNA"/>
</dbReference>
<evidence type="ECO:0000313" key="8">
    <source>
        <dbReference type="EMBL" id="OCT63672.1"/>
    </source>
</evidence>
<protein>
    <recommendedName>
        <fullName evidence="7">MI domain-containing protein</fullName>
    </recommendedName>
</protein>
<dbReference type="InterPro" id="IPR016024">
    <property type="entry name" value="ARM-type_fold"/>
</dbReference>
<dbReference type="GO" id="GO:0000398">
    <property type="term" value="P:mRNA splicing, via spliceosome"/>
    <property type="evidence" value="ECO:0007669"/>
    <property type="project" value="TreeGrafter"/>
</dbReference>
<evidence type="ECO:0000256" key="6">
    <source>
        <dbReference type="SAM" id="MobiDB-lite"/>
    </source>
</evidence>
<reference evidence="9" key="1">
    <citation type="journal article" date="2016" name="Nature">
        <title>Genome evolution in the allotetraploid frog Xenopus laevis.</title>
        <authorList>
            <person name="Session A.M."/>
            <person name="Uno Y."/>
            <person name="Kwon T."/>
            <person name="Chapman J.A."/>
            <person name="Toyoda A."/>
            <person name="Takahashi S."/>
            <person name="Fukui A."/>
            <person name="Hikosaka A."/>
            <person name="Suzuki A."/>
            <person name="Kondo M."/>
            <person name="van Heeringen S.J."/>
            <person name="Quigley I."/>
            <person name="Heinz S."/>
            <person name="Ogino H."/>
            <person name="Ochi H."/>
            <person name="Hellsten U."/>
            <person name="Lyons J.B."/>
            <person name="Simakov O."/>
            <person name="Putnam N."/>
            <person name="Stites J."/>
            <person name="Kuroki Y."/>
            <person name="Tanaka T."/>
            <person name="Michiue T."/>
            <person name="Watanabe M."/>
            <person name="Bogdanovic O."/>
            <person name="Lister R."/>
            <person name="Georgiou G."/>
            <person name="Paranjpe S.S."/>
            <person name="van Kruijsbergen I."/>
            <person name="Shu S."/>
            <person name="Carlson J."/>
            <person name="Kinoshita T."/>
            <person name="Ohta Y."/>
            <person name="Mawaribuchi S."/>
            <person name="Jenkins J."/>
            <person name="Grimwood J."/>
            <person name="Schmutz J."/>
            <person name="Mitros T."/>
            <person name="Mozaffari S.V."/>
            <person name="Suzuki Y."/>
            <person name="Haramoto Y."/>
            <person name="Yamamoto T.S."/>
            <person name="Takagi C."/>
            <person name="Heald R."/>
            <person name="Miller K."/>
            <person name="Haudenschild C."/>
            <person name="Kitzman J."/>
            <person name="Nakayama T."/>
            <person name="Izutsu Y."/>
            <person name="Robert J."/>
            <person name="Fortriede J."/>
            <person name="Burns K."/>
            <person name="Lotay V."/>
            <person name="Karimi K."/>
            <person name="Yasuoka Y."/>
            <person name="Dichmann D.S."/>
            <person name="Flajnik M.F."/>
            <person name="Houston D.W."/>
            <person name="Shendure J."/>
            <person name="DuPasquier L."/>
            <person name="Vize P.D."/>
            <person name="Zorn A.M."/>
            <person name="Ito M."/>
            <person name="Marcotte E.M."/>
            <person name="Wallingford J.B."/>
            <person name="Ito Y."/>
            <person name="Asashima M."/>
            <person name="Ueno N."/>
            <person name="Matsuda Y."/>
            <person name="Veenstra G.J."/>
            <person name="Fujiyama A."/>
            <person name="Harland R.M."/>
            <person name="Taira M."/>
            <person name="Rokhsar D.S."/>
        </authorList>
    </citation>
    <scope>NUCLEOTIDE SEQUENCE [LARGE SCALE GENOMIC DNA]</scope>
    <source>
        <strain evidence="9">J</strain>
    </source>
</reference>
<feature type="region of interest" description="Disordered" evidence="6">
    <location>
        <begin position="121"/>
        <end position="142"/>
    </location>
</feature>
<evidence type="ECO:0000313" key="9">
    <source>
        <dbReference type="Proteomes" id="UP000694892"/>
    </source>
</evidence>
<feature type="compositionally biased region" description="Acidic residues" evidence="6">
    <location>
        <begin position="284"/>
        <end position="307"/>
    </location>
</feature>
<dbReference type="Pfam" id="PF02847">
    <property type="entry name" value="MA3"/>
    <property type="match status" value="1"/>
</dbReference>
<accession>A0A974BZL3</accession>
<dbReference type="AlphaFoldDB" id="A0A974BZL3"/>
<feature type="compositionally biased region" description="Basic and acidic residues" evidence="6">
    <location>
        <begin position="17"/>
        <end position="29"/>
    </location>
</feature>
<dbReference type="Proteomes" id="UP000694892">
    <property type="component" value="Chromosome 9_10L"/>
</dbReference>
<comment type="similarity">
    <text evidence="2">Belongs to the CWC22 family.</text>
</comment>
<sequence length="497" mass="56644">MGENATEQLPLCSCERSSSEDSHQERSPSPRDTGYSNRSRDYSVRDQYEDRSRNGYDRSDESRQAWFKRERSSSPQDRGYSDRRRGYFDRDRYEDDHSRNGRYDRSEDNRQIILQLLLKMSYSPEKRTEEQSQPDPTAKKKKEELDLILSRTGGAYIPLARLRMMQEQMTDKSRYAHEVLAMEMLTLLLERPTDDSVEVAIGFLKESGLKLTQVTPRGIHGHPVIPEGLDLVEEEDQFPCMLPLEDNYNTEDVINVFKMYPNFLENEEKYKAIKKEVLDKGDSDSEGTDANEGSEDDSEEEEDGEEAGAEKITIHDKTGINLVAFRRTIYLAIQSSLDFEECAHKLIKMDFPESQTVKLCNMILDCCAQQRTYEKFFGLLAGVLECINLSEETTTSSSRIFVKIFFQELYSSSDSSSGSESSSDSGSSSSSSSESSNSSSDSDSSRRKRHSQKKKSKELHKAAAKKQAPDDRLTIPSLKFNTSFWEILSPPIKKPAA</sequence>
<dbReference type="GO" id="GO:0003723">
    <property type="term" value="F:RNA binding"/>
    <property type="evidence" value="ECO:0007669"/>
    <property type="project" value="TreeGrafter"/>
</dbReference>
<keyword evidence="4" id="KW-0508">mRNA splicing</keyword>
<dbReference type="PROSITE" id="PS51366">
    <property type="entry name" value="MI"/>
    <property type="match status" value="1"/>
</dbReference>
<evidence type="ECO:0000259" key="7">
    <source>
        <dbReference type="PROSITE" id="PS51366"/>
    </source>
</evidence>
<feature type="domain" description="MI" evidence="7">
    <location>
        <begin position="324"/>
        <end position="449"/>
    </location>
</feature>
<gene>
    <name evidence="8" type="ORF">XELAEV_18044771mg</name>
</gene>
<keyword evidence="3" id="KW-0507">mRNA processing</keyword>
<evidence type="ECO:0000256" key="2">
    <source>
        <dbReference type="ARBA" id="ARBA00006856"/>
    </source>
</evidence>
<dbReference type="InterPro" id="IPR050781">
    <property type="entry name" value="CWC22_splicing_factor"/>
</dbReference>
<comment type="subcellular location">
    <subcellularLocation>
        <location evidence="1">Nucleus</location>
    </subcellularLocation>
</comment>
<feature type="region of interest" description="Disordered" evidence="6">
    <location>
        <begin position="277"/>
        <end position="311"/>
    </location>
</feature>
<dbReference type="InterPro" id="IPR003891">
    <property type="entry name" value="Initiation_fac_eIF4g_MI"/>
</dbReference>
<feature type="compositionally biased region" description="Basic and acidic residues" evidence="6">
    <location>
        <begin position="38"/>
        <end position="72"/>
    </location>
</feature>
<evidence type="ECO:0000256" key="5">
    <source>
        <dbReference type="ARBA" id="ARBA00023242"/>
    </source>
</evidence>
<dbReference type="GO" id="GO:0071013">
    <property type="term" value="C:catalytic step 2 spliceosome"/>
    <property type="evidence" value="ECO:0007669"/>
    <property type="project" value="TreeGrafter"/>
</dbReference>